<feature type="transmembrane region" description="Helical" evidence="1">
    <location>
        <begin position="26"/>
        <end position="48"/>
    </location>
</feature>
<feature type="transmembrane region" description="Helical" evidence="1">
    <location>
        <begin position="153"/>
        <end position="172"/>
    </location>
</feature>
<name>A0A495DL73_9PROT</name>
<gene>
    <name evidence="2" type="ORF">C7435_1005</name>
</gene>
<reference evidence="2 3" key="1">
    <citation type="submission" date="2018-10" db="EMBL/GenBank/DDBJ databases">
        <title>Genomic Encyclopedia of Type Strains, Phase IV (KMG-IV): sequencing the most valuable type-strain genomes for metagenomic binning, comparative biology and taxonomic classification.</title>
        <authorList>
            <person name="Goeker M."/>
        </authorList>
    </citation>
    <scope>NUCLEOTIDE SEQUENCE [LARGE SCALE GENOMIC DNA]</scope>
    <source>
        <strain evidence="2 3">DSM 4734</strain>
    </source>
</reference>
<dbReference type="OrthoDB" id="7171551at2"/>
<feature type="transmembrane region" description="Helical" evidence="1">
    <location>
        <begin position="60"/>
        <end position="82"/>
    </location>
</feature>
<evidence type="ECO:0000313" key="3">
    <source>
        <dbReference type="Proteomes" id="UP000273675"/>
    </source>
</evidence>
<organism evidence="2 3">
    <name type="scientific">Maricaulis maris</name>
    <dbReference type="NCBI Taxonomy" id="74318"/>
    <lineage>
        <taxon>Bacteria</taxon>
        <taxon>Pseudomonadati</taxon>
        <taxon>Pseudomonadota</taxon>
        <taxon>Alphaproteobacteria</taxon>
        <taxon>Maricaulales</taxon>
        <taxon>Maricaulaceae</taxon>
        <taxon>Maricaulis</taxon>
    </lineage>
</organism>
<dbReference type="EMBL" id="RBIM01000002">
    <property type="protein sequence ID" value="RKR03057.1"/>
    <property type="molecule type" value="Genomic_DNA"/>
</dbReference>
<evidence type="ECO:0000313" key="2">
    <source>
        <dbReference type="EMBL" id="RKR03057.1"/>
    </source>
</evidence>
<keyword evidence="1" id="KW-0472">Membrane</keyword>
<keyword evidence="1" id="KW-1133">Transmembrane helix</keyword>
<feature type="transmembrane region" description="Helical" evidence="1">
    <location>
        <begin position="103"/>
        <end position="120"/>
    </location>
</feature>
<evidence type="ECO:0000256" key="1">
    <source>
        <dbReference type="SAM" id="Phobius"/>
    </source>
</evidence>
<feature type="transmembrane region" description="Helical" evidence="1">
    <location>
        <begin position="178"/>
        <end position="199"/>
    </location>
</feature>
<sequence length="206" mass="22153">MTDELATARADLAFLRTLAEGDPRPSAGAGLLLMSAGLLYGLETLIHWVGISDLVTLPGWVHLTAAVGATGGFMLALVIILWMDRKQPTGTAMRKAYETAFQAAGLANLAMVFVFGFNAFKTENFALWLYYIPVVFALQGAAWFVAARVQKRLWYGVVAIGWYLAAAALGLTMGSPGLFNLVTSVALFGLMAVPGFVMWRLSRAAD</sequence>
<keyword evidence="1" id="KW-0812">Transmembrane</keyword>
<accession>A0A495DL73</accession>
<dbReference type="RefSeq" id="WP_121210272.1">
    <property type="nucleotide sequence ID" value="NZ_RBIM01000002.1"/>
</dbReference>
<comment type="caution">
    <text evidence="2">The sequence shown here is derived from an EMBL/GenBank/DDBJ whole genome shotgun (WGS) entry which is preliminary data.</text>
</comment>
<protein>
    <submittedName>
        <fullName evidence="2">Uncharacterized protein</fullName>
    </submittedName>
</protein>
<dbReference type="Proteomes" id="UP000273675">
    <property type="component" value="Unassembled WGS sequence"/>
</dbReference>
<proteinExistence type="predicted"/>
<dbReference type="AlphaFoldDB" id="A0A495DL73"/>
<feature type="transmembrane region" description="Helical" evidence="1">
    <location>
        <begin position="126"/>
        <end position="146"/>
    </location>
</feature>